<dbReference type="InterPro" id="IPR006938">
    <property type="entry name" value="DUF624"/>
</dbReference>
<keyword evidence="1" id="KW-0472">Membrane</keyword>
<keyword evidence="3" id="KW-1185">Reference proteome</keyword>
<dbReference type="HOGENOM" id="CLU_1169013_0_0_11"/>
<evidence type="ECO:0000313" key="3">
    <source>
        <dbReference type="Proteomes" id="UP000002255"/>
    </source>
</evidence>
<keyword evidence="1" id="KW-1133">Transmembrane helix</keyword>
<feature type="transmembrane region" description="Helical" evidence="1">
    <location>
        <begin position="67"/>
        <end position="88"/>
    </location>
</feature>
<accession>D1BXN7</accession>
<reference evidence="3" key="1">
    <citation type="submission" date="2009-11" db="EMBL/GenBank/DDBJ databases">
        <title>The complete chromosome of Xylanimonas cellulosilytica DSM 15894.</title>
        <authorList>
            <consortium name="US DOE Joint Genome Institute (JGI-PGF)"/>
            <person name="Lucas S."/>
            <person name="Copeland A."/>
            <person name="Lapidus A."/>
            <person name="Glavina del Rio T."/>
            <person name="Dalin E."/>
            <person name="Tice H."/>
            <person name="Bruce D."/>
            <person name="Goodwin L."/>
            <person name="Pitluck S."/>
            <person name="Kyrpides N."/>
            <person name="Mavromatis K."/>
            <person name="Ivanova N."/>
            <person name="Mikhailova N."/>
            <person name="Foster B."/>
            <person name="Clum A."/>
            <person name="Brettin T."/>
            <person name="Detter J.C."/>
            <person name="Han C."/>
            <person name="Larimer F."/>
            <person name="Land M."/>
            <person name="Hauser L."/>
            <person name="Markowitz V."/>
            <person name="Cheng J.F."/>
            <person name="Hugenholtz P."/>
            <person name="Woyke T."/>
            <person name="Wu D."/>
            <person name="Gehrich-Schroeter G."/>
            <person name="Schneider S."/>
            <person name="Pukall S.R."/>
            <person name="Klenk H.P."/>
            <person name="Eisen J.A."/>
        </authorList>
    </citation>
    <scope>NUCLEOTIDE SEQUENCE [LARGE SCALE GENOMIC DNA]</scope>
    <source>
        <strain evidence="3">DSM 15894 / CECT 5975 / LMG 20990 / XIL07</strain>
    </source>
</reference>
<dbReference type="Pfam" id="PF04854">
    <property type="entry name" value="DUF624"/>
    <property type="match status" value="1"/>
</dbReference>
<reference evidence="2 3" key="2">
    <citation type="journal article" date="2010" name="Stand. Genomic Sci.">
        <title>Complete genome sequence of Xylanimonas cellulosilytica type strain (XIL07).</title>
        <authorList>
            <person name="Foster B."/>
            <person name="Pukall R."/>
            <person name="Abt B."/>
            <person name="Nolan M."/>
            <person name="Glavina Del Rio T."/>
            <person name="Chen F."/>
            <person name="Lucas S."/>
            <person name="Tice H."/>
            <person name="Pitluck S."/>
            <person name="Cheng J.-F."/>
            <person name="Chertkov O."/>
            <person name="Brettin T."/>
            <person name="Han C."/>
            <person name="Detter J.C."/>
            <person name="Bruce D."/>
            <person name="Goodwin L."/>
            <person name="Ivanova N."/>
            <person name="Mavromatis K."/>
            <person name="Pati A."/>
            <person name="Mikhailova N."/>
            <person name="Chen A."/>
            <person name="Palaniappan K."/>
            <person name="Land M."/>
            <person name="Hauser L."/>
            <person name="Chang Y.-J."/>
            <person name="Jeffries C.D."/>
            <person name="Chain P."/>
            <person name="Rohde M."/>
            <person name="Goeker M."/>
            <person name="Bristow J."/>
            <person name="Eisen J.A."/>
            <person name="Markowitz V."/>
            <person name="Hugenholtz P."/>
            <person name="Kyrpides N.C."/>
            <person name="Klenk H.-P."/>
            <person name="Lapidus A."/>
        </authorList>
    </citation>
    <scope>NUCLEOTIDE SEQUENCE [LARGE SCALE GENOMIC DNA]</scope>
    <source>
        <strain evidence="3">DSM 15894 / CECT 5975 / LMG 20990 / XIL07</strain>
    </source>
</reference>
<feature type="transmembrane region" description="Helical" evidence="1">
    <location>
        <begin position="117"/>
        <end position="140"/>
    </location>
</feature>
<dbReference type="EMBL" id="CP001821">
    <property type="protein sequence ID" value="ACZ31678.1"/>
    <property type="molecule type" value="Genomic_DNA"/>
</dbReference>
<dbReference type="OrthoDB" id="4211860at2"/>
<evidence type="ECO:0000313" key="2">
    <source>
        <dbReference type="EMBL" id="ACZ31678.1"/>
    </source>
</evidence>
<dbReference type="KEGG" id="xce:Xcel_2664"/>
<sequence length="248" mass="27446">MTTDAHINPFEPPEQRRVKIAGDFNEGVLGRATKAIYWYIVLTLLLAIAALPTLVLTMLLVPEPSNIPFFALACLPLGPALSAGLFTVRARYTDEDLAPSRTFWRGYRRNWKDALRLWVPALVVVGIIGYSVAFADLAGIGAAYRIVLIVIAVVVALFAMHALVISTFFSFRVRDVSRLTAYYLVVLPKTTFGIAAMLIISATAAYFSPLLLGLLGGILTWFWYQIDKVMLTDIWTRFTKPSEEQAAG</sequence>
<keyword evidence="1" id="KW-0812">Transmembrane</keyword>
<evidence type="ECO:0000256" key="1">
    <source>
        <dbReference type="SAM" id="Phobius"/>
    </source>
</evidence>
<feature type="transmembrane region" description="Helical" evidence="1">
    <location>
        <begin position="146"/>
        <end position="169"/>
    </location>
</feature>
<feature type="transmembrane region" description="Helical" evidence="1">
    <location>
        <begin position="206"/>
        <end position="224"/>
    </location>
</feature>
<dbReference type="STRING" id="446471.Xcel_2664"/>
<dbReference type="RefSeq" id="WP_012879420.1">
    <property type="nucleotide sequence ID" value="NC_013530.1"/>
</dbReference>
<dbReference type="Proteomes" id="UP000002255">
    <property type="component" value="Chromosome"/>
</dbReference>
<feature type="transmembrane region" description="Helical" evidence="1">
    <location>
        <begin position="36"/>
        <end position="61"/>
    </location>
</feature>
<protein>
    <submittedName>
        <fullName evidence="2">Uncharacterized protein</fullName>
    </submittedName>
</protein>
<feature type="transmembrane region" description="Helical" evidence="1">
    <location>
        <begin position="181"/>
        <end position="200"/>
    </location>
</feature>
<dbReference type="AlphaFoldDB" id="D1BXN7"/>
<proteinExistence type="predicted"/>
<dbReference type="eggNOG" id="ENOG5032UJ1">
    <property type="taxonomic scope" value="Bacteria"/>
</dbReference>
<organism evidence="2 3">
    <name type="scientific">Xylanimonas cellulosilytica (strain DSM 15894 / JCM 12276 / CECT 5975 / KCTC 9989 / LMG 20990 / NBRC 107835 / XIL07)</name>
    <dbReference type="NCBI Taxonomy" id="446471"/>
    <lineage>
        <taxon>Bacteria</taxon>
        <taxon>Bacillati</taxon>
        <taxon>Actinomycetota</taxon>
        <taxon>Actinomycetes</taxon>
        <taxon>Micrococcales</taxon>
        <taxon>Promicromonosporaceae</taxon>
        <taxon>Xylanimonas</taxon>
    </lineage>
</organism>
<gene>
    <name evidence="2" type="ordered locus">Xcel_2664</name>
</gene>
<name>D1BXN7_XYLCX</name>